<proteinExistence type="predicted"/>
<dbReference type="Pfam" id="PF11637">
    <property type="entry name" value="UvsW-1"/>
    <property type="match status" value="1"/>
</dbReference>
<dbReference type="InterPro" id="IPR020975">
    <property type="entry name" value="UvsW.1_dom"/>
</dbReference>
<gene>
    <name evidence="2" type="ORF">AmPhEK29_0231</name>
</gene>
<keyword evidence="2" id="KW-0378">Hydrolase</keyword>
<dbReference type="EMBL" id="MN434092">
    <property type="protein sequence ID" value="QFR57168.1"/>
    <property type="molecule type" value="Genomic_DNA"/>
</dbReference>
<organism evidence="2 3">
    <name type="scientific">Klebsiella phage AmPh_EK29</name>
    <dbReference type="NCBI Taxonomy" id="2653641"/>
    <lineage>
        <taxon>Viruses</taxon>
        <taxon>Duplodnaviria</taxon>
        <taxon>Heunggongvirae</taxon>
        <taxon>Uroviricota</taxon>
        <taxon>Caudoviricetes</taxon>
        <taxon>Marfavirus</taxon>
        <taxon>Marfavirus F48</taxon>
    </lineage>
</organism>
<dbReference type="Gene3D" id="1.20.1280.210">
    <property type="match status" value="1"/>
</dbReference>
<feature type="domain" description="UvsW.1" evidence="1">
    <location>
        <begin position="1"/>
        <end position="66"/>
    </location>
</feature>
<sequence>MDFKQFLYEAAIEDFMSKVNSCQTLDGLSELEKYYKKRVKEADLKDSDDITIRDALAGKRTELESIDSDEEENF</sequence>
<reference evidence="2 3" key="1">
    <citation type="submission" date="2019-09" db="EMBL/GenBank/DDBJ databases">
        <title>Klebsiella pneumoniae ST258 genomic variability and bacteriophage susceptibility.</title>
        <authorList>
            <person name="Venturini C."/>
            <person name="Ben Zakour N."/>
            <person name="Bowring B."/>
            <person name="Morales S."/>
            <person name="Cole R."/>
            <person name="Kovach Z."/>
            <person name="Branston S."/>
            <person name="Kettle E."/>
            <person name="Thomson N."/>
            <person name="Iredell J."/>
        </authorList>
    </citation>
    <scope>NUCLEOTIDE SEQUENCE [LARGE SCALE GENOMIC DNA]</scope>
</reference>
<dbReference type="GO" id="GO:0004386">
    <property type="term" value="F:helicase activity"/>
    <property type="evidence" value="ECO:0007669"/>
    <property type="project" value="UniProtKB-KW"/>
</dbReference>
<keyword evidence="2" id="KW-0347">Helicase</keyword>
<keyword evidence="2" id="KW-0067">ATP-binding</keyword>
<dbReference type="InterPro" id="IPR038341">
    <property type="entry name" value="UvsW.1-like_sf"/>
</dbReference>
<accession>A0A5P8PK94</accession>
<evidence type="ECO:0000259" key="1">
    <source>
        <dbReference type="Pfam" id="PF11637"/>
    </source>
</evidence>
<keyword evidence="2" id="KW-0547">Nucleotide-binding</keyword>
<evidence type="ECO:0000313" key="3">
    <source>
        <dbReference type="Proteomes" id="UP000327306"/>
    </source>
</evidence>
<name>A0A5P8PK94_9CAUD</name>
<evidence type="ECO:0000313" key="2">
    <source>
        <dbReference type="EMBL" id="QFR57168.1"/>
    </source>
</evidence>
<protein>
    <submittedName>
        <fullName evidence="2">RNA-DNA + DNA-DNA helicase</fullName>
    </submittedName>
</protein>
<dbReference type="Proteomes" id="UP000327306">
    <property type="component" value="Segment"/>
</dbReference>